<dbReference type="InterPro" id="IPR045851">
    <property type="entry name" value="AMP-bd_C_sf"/>
</dbReference>
<comment type="caution">
    <text evidence="5">The sequence shown here is derived from an EMBL/GenBank/DDBJ whole genome shotgun (WGS) entry which is preliminary data.</text>
</comment>
<dbReference type="InterPro" id="IPR025110">
    <property type="entry name" value="AMP-bd_C"/>
</dbReference>
<dbReference type="AlphaFoldDB" id="A0A0B3YW34"/>
<keyword evidence="2" id="KW-0436">Ligase</keyword>
<evidence type="ECO:0000313" key="6">
    <source>
        <dbReference type="Proteomes" id="UP000031197"/>
    </source>
</evidence>
<dbReference type="RefSeq" id="WP_039222685.1">
    <property type="nucleotide sequence ID" value="NZ_JWLW01000065.1"/>
</dbReference>
<feature type="domain" description="AMP-dependent synthetase/ligase" evidence="3">
    <location>
        <begin position="15"/>
        <end position="372"/>
    </location>
</feature>
<dbReference type="InterPro" id="IPR000873">
    <property type="entry name" value="AMP-dep_synth/lig_dom"/>
</dbReference>
<dbReference type="Gene3D" id="3.40.50.12780">
    <property type="entry name" value="N-terminal domain of ligase-like"/>
    <property type="match status" value="1"/>
</dbReference>
<keyword evidence="6" id="KW-1185">Reference proteome</keyword>
<sequence length="521" mass="57956">MAGVFHQCGKSIYRRSRGDMDDRARIIAHALAEHGVCDNDVVAIFMRNHVDIFEIVEACRYVGSRYVLLNWHSPVAELLPILDDCGAKVLFAHRDLLKGENVHETLLRVPTLSAIYTIKTPESILERYHLTGDSELATEPKIGERYLCLDTLLAAPNAKRHNEPPKRFKGMFPYTSGSTGKPKGIKRDVDLTRPDPYLIFKGLSEALMQLSIGDRFFVSAPLYHSAPHALTLCCLAAGNIDVYIEPQFDPERFLQDIERFKLTHAYIVPTMMVRLLKLPESIRSKYDTSSLRFALSTGSALPSDVKEAMINWFGPIFYESYGASELGFMTLISSQEALDKPNSVGKPIPGAAIKILSDDKEECKVGGVGVIFAHLSMFAPFKYTNTTGSQSDLHVGEFTTLGDMGYVDEDGYLYICDRKKDMIISGGANIFPAEIESVIIEMPEVADCAVFGVPDAEYGEKVVVAVQCSPDNALSIDALHGYLDGKLARFKWPKMLQILDTLPREDTGKIFKNKLRAHFGQ</sequence>
<organism evidence="5 6">
    <name type="scientific">Alteromonas marina</name>
    <dbReference type="NCBI Taxonomy" id="203795"/>
    <lineage>
        <taxon>Bacteria</taxon>
        <taxon>Pseudomonadati</taxon>
        <taxon>Pseudomonadota</taxon>
        <taxon>Gammaproteobacteria</taxon>
        <taxon>Alteromonadales</taxon>
        <taxon>Alteromonadaceae</taxon>
        <taxon>Alteromonas/Salinimonas group</taxon>
        <taxon>Alteromonas</taxon>
    </lineage>
</organism>
<dbReference type="OrthoDB" id="9803968at2"/>
<name>A0A0B3YW34_9ALTE</name>
<dbReference type="Proteomes" id="UP000031197">
    <property type="component" value="Unassembled WGS sequence"/>
</dbReference>
<evidence type="ECO:0000256" key="1">
    <source>
        <dbReference type="ARBA" id="ARBA00006432"/>
    </source>
</evidence>
<protein>
    <submittedName>
        <fullName evidence="5">AMP-dependent synthetase</fullName>
    </submittedName>
</protein>
<gene>
    <name evidence="5" type="ORF">RJ41_15255</name>
</gene>
<dbReference type="Pfam" id="PF00501">
    <property type="entry name" value="AMP-binding"/>
    <property type="match status" value="1"/>
</dbReference>
<dbReference type="SUPFAM" id="SSF56801">
    <property type="entry name" value="Acetyl-CoA synthetase-like"/>
    <property type="match status" value="1"/>
</dbReference>
<dbReference type="InterPro" id="IPR042099">
    <property type="entry name" value="ANL_N_sf"/>
</dbReference>
<evidence type="ECO:0000313" key="5">
    <source>
        <dbReference type="EMBL" id="KHT44930.1"/>
    </source>
</evidence>
<evidence type="ECO:0000259" key="4">
    <source>
        <dbReference type="Pfam" id="PF13193"/>
    </source>
</evidence>
<reference evidence="5 6" key="1">
    <citation type="submission" date="2014-12" db="EMBL/GenBank/DDBJ databases">
        <title>Genome sequencing of Alteromonas marina AD001.</title>
        <authorList>
            <person name="Adrian T.G.S."/>
            <person name="Chan K.G."/>
        </authorList>
    </citation>
    <scope>NUCLEOTIDE SEQUENCE [LARGE SCALE GENOMIC DNA]</scope>
    <source>
        <strain evidence="5 6">AD001</strain>
    </source>
</reference>
<proteinExistence type="inferred from homology"/>
<accession>A0A0B3YW34</accession>
<evidence type="ECO:0000259" key="3">
    <source>
        <dbReference type="Pfam" id="PF00501"/>
    </source>
</evidence>
<dbReference type="PANTHER" id="PTHR43201">
    <property type="entry name" value="ACYL-COA SYNTHETASE"/>
    <property type="match status" value="1"/>
</dbReference>
<dbReference type="GO" id="GO:0031956">
    <property type="term" value="F:medium-chain fatty acid-CoA ligase activity"/>
    <property type="evidence" value="ECO:0007669"/>
    <property type="project" value="TreeGrafter"/>
</dbReference>
<feature type="domain" description="AMP-binding enzyme C-terminal" evidence="4">
    <location>
        <begin position="434"/>
        <end position="509"/>
    </location>
</feature>
<dbReference type="GO" id="GO:0006631">
    <property type="term" value="P:fatty acid metabolic process"/>
    <property type="evidence" value="ECO:0007669"/>
    <property type="project" value="TreeGrafter"/>
</dbReference>
<dbReference type="Pfam" id="PF13193">
    <property type="entry name" value="AMP-binding_C"/>
    <property type="match status" value="1"/>
</dbReference>
<comment type="similarity">
    <text evidence="1">Belongs to the ATP-dependent AMP-binding enzyme family.</text>
</comment>
<dbReference type="Gene3D" id="3.30.300.30">
    <property type="match status" value="1"/>
</dbReference>
<dbReference type="PANTHER" id="PTHR43201:SF5">
    <property type="entry name" value="MEDIUM-CHAIN ACYL-COA LIGASE ACSF2, MITOCHONDRIAL"/>
    <property type="match status" value="1"/>
</dbReference>
<evidence type="ECO:0000256" key="2">
    <source>
        <dbReference type="ARBA" id="ARBA00022598"/>
    </source>
</evidence>
<dbReference type="EMBL" id="JWLW01000065">
    <property type="protein sequence ID" value="KHT44930.1"/>
    <property type="molecule type" value="Genomic_DNA"/>
</dbReference>